<dbReference type="Gene3D" id="1.10.540.10">
    <property type="entry name" value="Acyl-CoA dehydrogenase/oxidase, N-terminal domain"/>
    <property type="match status" value="1"/>
</dbReference>
<keyword evidence="1" id="KW-0285">Flavoprotein</keyword>
<feature type="domain" description="Acyl-CoA dehydrogenase C-terminal" evidence="5">
    <location>
        <begin position="247"/>
        <end position="365"/>
    </location>
</feature>
<dbReference type="InterPro" id="IPR006091">
    <property type="entry name" value="Acyl-CoA_Oxase/DH_mid-dom"/>
</dbReference>
<dbReference type="Pfam" id="PF02770">
    <property type="entry name" value="Acyl-CoA_dh_M"/>
    <property type="match status" value="1"/>
</dbReference>
<dbReference type="SUPFAM" id="SSF56645">
    <property type="entry name" value="Acyl-CoA dehydrogenase NM domain-like"/>
    <property type="match status" value="1"/>
</dbReference>
<dbReference type="Gene3D" id="1.20.140.10">
    <property type="entry name" value="Butyryl-CoA Dehydrogenase, subunit A, domain 3"/>
    <property type="match status" value="1"/>
</dbReference>
<dbReference type="InterPro" id="IPR036250">
    <property type="entry name" value="AcylCo_DH-like_C"/>
</dbReference>
<evidence type="ECO:0000259" key="3">
    <source>
        <dbReference type="Pfam" id="PF02770"/>
    </source>
</evidence>
<feature type="domain" description="Acyl-CoA dehydrogenase/oxidase N-terminal" evidence="4">
    <location>
        <begin position="19"/>
        <end position="87"/>
    </location>
</feature>
<gene>
    <name evidence="6" type="ORF">ACFSJG_04300</name>
</gene>
<evidence type="ECO:0000259" key="5">
    <source>
        <dbReference type="Pfam" id="PF08028"/>
    </source>
</evidence>
<dbReference type="InterPro" id="IPR009100">
    <property type="entry name" value="AcylCoA_DH/oxidase_NM_dom_sf"/>
</dbReference>
<evidence type="ECO:0000313" key="7">
    <source>
        <dbReference type="Proteomes" id="UP001597286"/>
    </source>
</evidence>
<dbReference type="EC" id="1.-.-.-" evidence="6"/>
<dbReference type="PANTHER" id="PTHR43831:SF1">
    <property type="entry name" value="ISOBUTYRYL-COA DEHYDROGENASE, MITOCHONDRIAL"/>
    <property type="match status" value="1"/>
</dbReference>
<evidence type="ECO:0000259" key="4">
    <source>
        <dbReference type="Pfam" id="PF02771"/>
    </source>
</evidence>
<dbReference type="PANTHER" id="PTHR43831">
    <property type="entry name" value="ISOBUTYRYL-COA DEHYDROGENASE"/>
    <property type="match status" value="1"/>
</dbReference>
<feature type="domain" description="Acyl-CoA oxidase/dehydrogenase middle" evidence="3">
    <location>
        <begin position="137"/>
        <end position="216"/>
    </location>
</feature>
<dbReference type="InterPro" id="IPR046373">
    <property type="entry name" value="Acyl-CoA_Oxase/DH_mid-dom_sf"/>
</dbReference>
<dbReference type="CDD" id="cd00567">
    <property type="entry name" value="ACAD"/>
    <property type="match status" value="1"/>
</dbReference>
<evidence type="ECO:0000313" key="6">
    <source>
        <dbReference type="EMBL" id="MFD1811424.1"/>
    </source>
</evidence>
<keyword evidence="7" id="KW-1185">Reference proteome</keyword>
<accession>A0ABW4P0M7</accession>
<dbReference type="Pfam" id="PF02771">
    <property type="entry name" value="Acyl-CoA_dh_N"/>
    <property type="match status" value="1"/>
</dbReference>
<proteinExistence type="predicted"/>
<dbReference type="GO" id="GO:0016491">
    <property type="term" value="F:oxidoreductase activity"/>
    <property type="evidence" value="ECO:0007669"/>
    <property type="project" value="UniProtKB-KW"/>
</dbReference>
<dbReference type="Pfam" id="PF08028">
    <property type="entry name" value="Acyl-CoA_dh_2"/>
    <property type="match status" value="1"/>
</dbReference>
<dbReference type="InterPro" id="IPR013107">
    <property type="entry name" value="Acyl-CoA_DH_C"/>
</dbReference>
<dbReference type="InterPro" id="IPR052547">
    <property type="entry name" value="Mito_Isobutyryl-CoADH"/>
</dbReference>
<comment type="caution">
    <text evidence="6">The sequence shown here is derived from an EMBL/GenBank/DDBJ whole genome shotgun (WGS) entry which is preliminary data.</text>
</comment>
<keyword evidence="2 6" id="KW-0560">Oxidoreductase</keyword>
<dbReference type="Proteomes" id="UP001597286">
    <property type="component" value="Unassembled WGS sequence"/>
</dbReference>
<dbReference type="InterPro" id="IPR013786">
    <property type="entry name" value="AcylCoA_DH/ox_N"/>
</dbReference>
<dbReference type="InterPro" id="IPR037069">
    <property type="entry name" value="AcylCoA_DH/ox_N_sf"/>
</dbReference>
<dbReference type="RefSeq" id="WP_378483972.1">
    <property type="nucleotide sequence ID" value="NZ_JBHUFB010000007.1"/>
</dbReference>
<protein>
    <submittedName>
        <fullName evidence="6">Acyl-CoA dehydrogenase family protein</fullName>
        <ecNumber evidence="6">1.-.-.-</ecNumber>
    </submittedName>
</protein>
<evidence type="ECO:0000256" key="1">
    <source>
        <dbReference type="ARBA" id="ARBA00022630"/>
    </source>
</evidence>
<reference evidence="7" key="1">
    <citation type="journal article" date="2019" name="Int. J. Syst. Evol. Microbiol.">
        <title>The Global Catalogue of Microorganisms (GCM) 10K type strain sequencing project: providing services to taxonomists for standard genome sequencing and annotation.</title>
        <authorList>
            <consortium name="The Broad Institute Genomics Platform"/>
            <consortium name="The Broad Institute Genome Sequencing Center for Infectious Disease"/>
            <person name="Wu L."/>
            <person name="Ma J."/>
        </authorList>
    </citation>
    <scope>NUCLEOTIDE SEQUENCE [LARGE SCALE GENOMIC DNA]</scope>
    <source>
        <strain evidence="7">DT72</strain>
    </source>
</reference>
<name>A0ABW4P0M7_9NOCA</name>
<dbReference type="SUPFAM" id="SSF47203">
    <property type="entry name" value="Acyl-CoA dehydrogenase C-terminal domain-like"/>
    <property type="match status" value="1"/>
</dbReference>
<dbReference type="Gene3D" id="2.40.110.10">
    <property type="entry name" value="Butyryl-CoA Dehydrogenase, subunit A, domain 2"/>
    <property type="match status" value="1"/>
</dbReference>
<dbReference type="PIRSF" id="PIRSF016578">
    <property type="entry name" value="HsaA"/>
    <property type="match status" value="1"/>
</dbReference>
<sequence>MTVASPPRAYDPAVLPAVTAALAEHAADHDRTGLFPSDSITVLHDAGILTSTVGRRHGGVELGHAGTFDLMLALGEGDPSVALITAMTLAFHTRQATEDAFPAELYRSVLADSATEPTLLNALQVEPALGTPSRGGAPATTARRVPGGWRVTGHKIYSTGAAGLRWMIVLATTDEPEPRVGSFAVDARSDGIDVDDTWDNTGMRATGSHGVQFDGVFVPEGHAFGLQELANRRPQDQNLGPGTTLPAIYLGVASAARRWFIGFLDSRRPANLGTSLLELPRFEAALGEIDVELTASVALLRALAEQADRGEAVPKEVAWSAKTVANRAAVGAVERMVGLIGNPGLSRSNPLERHLRDVYSSRVHFPQEDTVTSFLGRQAKASIGPSSNTLTSEKS</sequence>
<dbReference type="EMBL" id="JBHUFB010000007">
    <property type="protein sequence ID" value="MFD1811424.1"/>
    <property type="molecule type" value="Genomic_DNA"/>
</dbReference>
<organism evidence="6 7">
    <name type="scientific">Rhodococcus gannanensis</name>
    <dbReference type="NCBI Taxonomy" id="1960308"/>
    <lineage>
        <taxon>Bacteria</taxon>
        <taxon>Bacillati</taxon>
        <taxon>Actinomycetota</taxon>
        <taxon>Actinomycetes</taxon>
        <taxon>Mycobacteriales</taxon>
        <taxon>Nocardiaceae</taxon>
        <taxon>Rhodococcus</taxon>
    </lineage>
</organism>
<evidence type="ECO:0000256" key="2">
    <source>
        <dbReference type="ARBA" id="ARBA00023002"/>
    </source>
</evidence>